<evidence type="ECO:0000313" key="1">
    <source>
        <dbReference type="EMBL" id="JAH37259.1"/>
    </source>
</evidence>
<proteinExistence type="predicted"/>
<dbReference type="AlphaFoldDB" id="A0A0E9S775"/>
<sequence length="21" mass="2473">MKLYITREQSMRTISNTVFPG</sequence>
<protein>
    <submittedName>
        <fullName evidence="1">Uncharacterized protein</fullName>
    </submittedName>
</protein>
<accession>A0A0E9S775</accession>
<reference evidence="1" key="2">
    <citation type="journal article" date="2015" name="Fish Shellfish Immunol.">
        <title>Early steps in the European eel (Anguilla anguilla)-Vibrio vulnificus interaction in the gills: Role of the RtxA13 toxin.</title>
        <authorList>
            <person name="Callol A."/>
            <person name="Pajuelo D."/>
            <person name="Ebbesson L."/>
            <person name="Teles M."/>
            <person name="MacKenzie S."/>
            <person name="Amaro C."/>
        </authorList>
    </citation>
    <scope>NUCLEOTIDE SEQUENCE</scope>
</reference>
<dbReference type="EMBL" id="GBXM01071318">
    <property type="protein sequence ID" value="JAH37259.1"/>
    <property type="molecule type" value="Transcribed_RNA"/>
</dbReference>
<reference evidence="1" key="1">
    <citation type="submission" date="2014-11" db="EMBL/GenBank/DDBJ databases">
        <authorList>
            <person name="Amaro Gonzalez C."/>
        </authorList>
    </citation>
    <scope>NUCLEOTIDE SEQUENCE</scope>
</reference>
<organism evidence="1">
    <name type="scientific">Anguilla anguilla</name>
    <name type="common">European freshwater eel</name>
    <name type="synonym">Muraena anguilla</name>
    <dbReference type="NCBI Taxonomy" id="7936"/>
    <lineage>
        <taxon>Eukaryota</taxon>
        <taxon>Metazoa</taxon>
        <taxon>Chordata</taxon>
        <taxon>Craniata</taxon>
        <taxon>Vertebrata</taxon>
        <taxon>Euteleostomi</taxon>
        <taxon>Actinopterygii</taxon>
        <taxon>Neopterygii</taxon>
        <taxon>Teleostei</taxon>
        <taxon>Anguilliformes</taxon>
        <taxon>Anguillidae</taxon>
        <taxon>Anguilla</taxon>
    </lineage>
</organism>
<name>A0A0E9S775_ANGAN</name>